<keyword evidence="3" id="KW-0698">rRNA processing</keyword>
<keyword evidence="11" id="KW-1185">Reference proteome</keyword>
<keyword evidence="7" id="KW-0539">Nucleus</keyword>
<dbReference type="InterPro" id="IPR001680">
    <property type="entry name" value="WD40_rpt"/>
</dbReference>
<dbReference type="GO" id="GO:0045943">
    <property type="term" value="P:positive regulation of transcription by RNA polymerase I"/>
    <property type="evidence" value="ECO:0007669"/>
    <property type="project" value="InterPro"/>
</dbReference>
<evidence type="ECO:0000256" key="6">
    <source>
        <dbReference type="ARBA" id="ARBA00023163"/>
    </source>
</evidence>
<dbReference type="SUPFAM" id="SSF50998">
    <property type="entry name" value="Quinoprotein alcohol dehydrogenase-like"/>
    <property type="match status" value="1"/>
</dbReference>
<dbReference type="PANTHER" id="PTHR44215:SF1">
    <property type="entry name" value="WD REPEAT-CONTAINING PROTEIN 75"/>
    <property type="match status" value="1"/>
</dbReference>
<keyword evidence="4 8" id="KW-0853">WD repeat</keyword>
<keyword evidence="5" id="KW-0677">Repeat</keyword>
<keyword evidence="2" id="KW-0690">Ribosome biogenesis</keyword>
<evidence type="ECO:0000256" key="8">
    <source>
        <dbReference type="PROSITE-ProRule" id="PRU00221"/>
    </source>
</evidence>
<accession>A0AAX6MA20</accession>
<evidence type="ECO:0000256" key="5">
    <source>
        <dbReference type="ARBA" id="ARBA00022737"/>
    </source>
</evidence>
<dbReference type="CDD" id="cd23952">
    <property type="entry name" value="Utp17_CTD"/>
    <property type="match status" value="1"/>
</dbReference>
<keyword evidence="6" id="KW-0804">Transcription</keyword>
<dbReference type="PROSITE" id="PS50082">
    <property type="entry name" value="WD_REPEATS_2"/>
    <property type="match status" value="2"/>
</dbReference>
<dbReference type="Pfam" id="PF23869">
    <property type="entry name" value="Beta-prop_WDR75_1st"/>
    <property type="match status" value="1"/>
</dbReference>
<dbReference type="PANTHER" id="PTHR44215">
    <property type="entry name" value="WD REPEAT-CONTAINING PROTEIN 75"/>
    <property type="match status" value="1"/>
</dbReference>
<feature type="repeat" description="WD" evidence="8">
    <location>
        <begin position="598"/>
        <end position="630"/>
    </location>
</feature>
<evidence type="ECO:0000256" key="9">
    <source>
        <dbReference type="SAM" id="MobiDB-lite"/>
    </source>
</evidence>
<gene>
    <name evidence="10" type="ORF">Daesc_009571</name>
</gene>
<evidence type="ECO:0000256" key="3">
    <source>
        <dbReference type="ARBA" id="ARBA00022552"/>
    </source>
</evidence>
<comment type="subcellular location">
    <subcellularLocation>
        <location evidence="1">Nucleus</location>
        <location evidence="1">Nucleolus</location>
    </subcellularLocation>
</comment>
<organism evidence="10 11">
    <name type="scientific">Daldinia eschscholtzii</name>
    <dbReference type="NCBI Taxonomy" id="292717"/>
    <lineage>
        <taxon>Eukaryota</taxon>
        <taxon>Fungi</taxon>
        <taxon>Dikarya</taxon>
        <taxon>Ascomycota</taxon>
        <taxon>Pezizomycotina</taxon>
        <taxon>Sordariomycetes</taxon>
        <taxon>Xylariomycetidae</taxon>
        <taxon>Xylariales</taxon>
        <taxon>Hypoxylaceae</taxon>
        <taxon>Daldinia</taxon>
    </lineage>
</organism>
<dbReference type="AlphaFoldDB" id="A0AAX6MA20"/>
<dbReference type="GO" id="GO:2000234">
    <property type="term" value="P:positive regulation of rRNA processing"/>
    <property type="evidence" value="ECO:0007669"/>
    <property type="project" value="TreeGrafter"/>
</dbReference>
<dbReference type="Gene3D" id="2.130.10.10">
    <property type="entry name" value="YVTN repeat-like/Quinoprotein amine dehydrogenase"/>
    <property type="match status" value="3"/>
</dbReference>
<dbReference type="GO" id="GO:0003723">
    <property type="term" value="F:RNA binding"/>
    <property type="evidence" value="ECO:0007669"/>
    <property type="project" value="InterPro"/>
</dbReference>
<name>A0AAX6MA20_9PEZI</name>
<dbReference type="Pfam" id="PF00400">
    <property type="entry name" value="WD40"/>
    <property type="match status" value="1"/>
</dbReference>
<dbReference type="InterPro" id="IPR053826">
    <property type="entry name" value="WDR75"/>
</dbReference>
<dbReference type="InterPro" id="IPR011047">
    <property type="entry name" value="Quinoprotein_ADH-like_sf"/>
</dbReference>
<dbReference type="EMBL" id="JBANMG010000009">
    <property type="protein sequence ID" value="KAK6949489.1"/>
    <property type="molecule type" value="Genomic_DNA"/>
</dbReference>
<feature type="compositionally biased region" description="Polar residues" evidence="9">
    <location>
        <begin position="35"/>
        <end position="46"/>
    </location>
</feature>
<evidence type="ECO:0000256" key="7">
    <source>
        <dbReference type="ARBA" id="ARBA00023242"/>
    </source>
</evidence>
<dbReference type="GO" id="GO:0006364">
    <property type="term" value="P:rRNA processing"/>
    <property type="evidence" value="ECO:0007669"/>
    <property type="project" value="UniProtKB-KW"/>
</dbReference>
<dbReference type="GO" id="GO:0032040">
    <property type="term" value="C:small-subunit processome"/>
    <property type="evidence" value="ECO:0007669"/>
    <property type="project" value="InterPro"/>
</dbReference>
<evidence type="ECO:0000313" key="10">
    <source>
        <dbReference type="EMBL" id="KAK6949489.1"/>
    </source>
</evidence>
<comment type="caution">
    <text evidence="10">The sequence shown here is derived from an EMBL/GenBank/DDBJ whole genome shotgun (WGS) entry which is preliminary data.</text>
</comment>
<dbReference type="PROSITE" id="PS50294">
    <property type="entry name" value="WD_REPEATS_REGION"/>
    <property type="match status" value="2"/>
</dbReference>
<dbReference type="SMART" id="SM00320">
    <property type="entry name" value="WD40"/>
    <property type="match status" value="3"/>
</dbReference>
<dbReference type="InterPro" id="IPR015943">
    <property type="entry name" value="WD40/YVTN_repeat-like_dom_sf"/>
</dbReference>
<protein>
    <submittedName>
        <fullName evidence="10">Uncharacterized protein</fullName>
    </submittedName>
</protein>
<proteinExistence type="predicted"/>
<feature type="repeat" description="WD" evidence="8">
    <location>
        <begin position="348"/>
        <end position="389"/>
    </location>
</feature>
<evidence type="ECO:0000256" key="4">
    <source>
        <dbReference type="ARBA" id="ARBA00022574"/>
    </source>
</evidence>
<evidence type="ECO:0000256" key="2">
    <source>
        <dbReference type="ARBA" id="ARBA00022517"/>
    </source>
</evidence>
<dbReference type="SUPFAM" id="SSF50978">
    <property type="entry name" value="WD40 repeat-like"/>
    <property type="match status" value="1"/>
</dbReference>
<feature type="region of interest" description="Disordered" evidence="9">
    <location>
        <begin position="1"/>
        <end position="46"/>
    </location>
</feature>
<evidence type="ECO:0000313" key="11">
    <source>
        <dbReference type="Proteomes" id="UP001369815"/>
    </source>
</evidence>
<dbReference type="Proteomes" id="UP001369815">
    <property type="component" value="Unassembled WGS sequence"/>
</dbReference>
<evidence type="ECO:0000256" key="1">
    <source>
        <dbReference type="ARBA" id="ARBA00004604"/>
    </source>
</evidence>
<reference evidence="10 11" key="1">
    <citation type="journal article" date="2024" name="Front Chem Biol">
        <title>Unveiling the potential of Daldinia eschscholtzii MFLUCC 19-0629 through bioactivity and bioinformatics studies for enhanced sustainable agriculture production.</title>
        <authorList>
            <person name="Brooks S."/>
            <person name="Weaver J.A."/>
            <person name="Klomchit A."/>
            <person name="Alharthi S.A."/>
            <person name="Onlamun T."/>
            <person name="Nurani R."/>
            <person name="Vong T.K."/>
            <person name="Alberti F."/>
            <person name="Greco C."/>
        </authorList>
    </citation>
    <scope>NUCLEOTIDE SEQUENCE [LARGE SCALE GENOMIC DNA]</scope>
    <source>
        <strain evidence="10">MFLUCC 19-0629</strain>
    </source>
</reference>
<sequence>MAPIAINEDLTANKRKRDVDEHGKSKRPKRDSHKPVSSNDTGKMTSTILRSEGLVVKLEKRRHRTEKKHGDHALTWKVSKPMGGRIADVDPILTEDEKHLILAYNTSIQVYSTADSLLLRKIQLEEPDVETTPGQIMAICMSPSSPNLVWVASSDGNVWLIDWTNGQGSQTLFTLPCSFLSDMFVEQIKVGTEFRDVPLVSIEQKKKWRILACDVRRSKFRTSKLLLKQTTPISNLRSVQNGYALVASADRNIILGTLKSSTLRHLEELEYEFFTLDCSDEIVCLDVRATDRVHLNQKTQVEAGNEPVLEIVVGCARGAVFFYNDILSQLRRLHSSKGHKGSLQPRKYHWHRKAVHTIKWSRDGHYIISGGSESTLVLWQLDTQKMDFLPHLSATIENIVVSKRGSAYVLHLDDNSVIVLSTAEMKPTTYISGIQTLITPQPLSKDDLVRRIGQYTPDRLIKTPAAVNPVDSSRVHFCVGNGQRLSHSGSGPSTPMIQTVDLTTLQGISKQALTRTNPTDVNMTAKGYAITEPRITGMAYSADGKWLATTDEWQPPTRDINSLEGSPAERREVYLKFWAVSSEDQSLELVSRINAPHYTGRSEPVYGLAADPHAHRFATIGEDGVVRLWEPTIRQRDGVLVKGKQGRQLHSWACSRTIYLQENEEPIDSDAIAVRSSTRGSGAVSFSEDGSTIVCAIGTIHGSAIHVIDTETGKIRNSIDGLITGEIRDIKVLSSSLIVLSDRLVVYDLVSDELLYGVQLRASEDSFGQNVAILTHMAVDQKTSTFAVAVSRGKPGSPFLTSELAVFSPDRSDPEMIHRFPYPITSVVASVGSSGYLVLDSAAQLWSVSEDMDSKSLAFAQPLVDLNLDQVNVEESQEDKPLALLSVQDHEPESGDEMDIDMPDATADGDEAYPAVIPPQKLSELFDTAPAFAMPPIEDMFYQVTKLFSSNPAVSAS</sequence>
<dbReference type="InterPro" id="IPR036322">
    <property type="entry name" value="WD40_repeat_dom_sf"/>
</dbReference>